<accession>A0ABT0KRF2</accession>
<evidence type="ECO:0000256" key="1">
    <source>
        <dbReference type="SAM" id="SignalP"/>
    </source>
</evidence>
<dbReference type="RefSeq" id="WP_248956069.1">
    <property type="nucleotide sequence ID" value="NZ_JAKIKU010000007.1"/>
</dbReference>
<evidence type="ECO:0000259" key="2">
    <source>
        <dbReference type="Pfam" id="PF20419"/>
    </source>
</evidence>
<dbReference type="InterPro" id="IPR013320">
    <property type="entry name" value="ConA-like_dom_sf"/>
</dbReference>
<sequence length="1537" mass="163721">MEIRFFTSLMCVLILLSNSVRADWSDTFLEGVNNIDSQGEIRTNSSLIINAPTNGQLPTHNYIQGGNAAAKLCVPFNGNAKDCKAGNYVATLPVNRLDFAQCESSSTENIGPPEWNNKTIQVDEGEYQNITIGNGGDRTIEFISSHTEGVYKIKSLSGSSGNIIFSPGQYWVESLSLADGVNITLPASGAVSFFIKNDYSHTNWGLNNNPEQLLFYSYGNFSMQGGSSLEAYVVAEGNADIAGSAELTGAITASNINMEGSSSVTFDETADQISVVPSCNSSPAPFHIQYGKATSTSVAFDDAFPTGVTPLVFIMPTISETNPLSTDGPQSAFLSNISETGFTWARQEPPGNIVSSADMPEVHWVAVTPGTHDLSNGTQLIAGSVEYDLALIGANNNYTSVTMDSSQDVLLNQMQTSNNDCWLTSTSRFSNTGIQLAMDTSEVRSNNNKCQPGNLNNNQIDAETIAYMTVASGSGALILNGEDLNYHFGNSQTFFNTNSIRDVEYQCSVTTPLTGFTDVPILVAGKTNRRGGDGGWLRRCQLTNDLVSMVVDEDTYRDNDRRHIWENYSFFALERTEPVSQCFTDDFNRTSLGTDWVAASSSGSFTPSIVSNKLRLTQAAGNQATSTTYQRLFPAADNLIEIEFDHSAYDGNGADGIAMVFSDASITPQPGAAGGPLGYGYKPGVDGFAGGWLGIGIDEYGNFSAEGGDNNIGRRQQSVSIRGSGSGTSGYPYLRGTCNNGTTNTTGDCLTPPVDDNENDNHRYRIVIDSRVSGQSLVSVSRDTGSGFVEIVPQFDILSFASQAAVPDDFILSITGSTGGANNVHEIDDIEFCALDSSPVGVVIDHFEFTHTGSALTCNAEPMTLTACANADCTQTVPDFVTATLSPATIATGGGWVGGNVVSFSGGSTNLSLRNNTAGSVTVDVTGSTPGAKPFSTTLCSVAGSTPTAEQCTFNFADSGFIFTVPDKLANKPSGAISISAVKKDTETLECTPQFENVTKSVGFWSDYVNPSSVISASSVSVTGTGAATDIGTSIGARTPIALQFDASGIAEFEVNYPDAGAIQLNAQYDGTGEEDGLVMVGADPFVSFPAGLCVKPVDANASCTAGDSSCDVYIKAGEDFDLTVQAMAWESDSDTDYCDNLTTPNYVHAGIVLGSNLVAPNPGEAGTLGLGNYDHVAVINSQNTITQSISEVGVFEFTAKAPSEYLGSTFYDIPKASSGNIGRFIPDRFVVSSVSVLPACGIFNYMDQPFSMAMNITAFNIGSEVTKNYQDAFAYATGILVGENSDDGDDKRNRMSALPVSASSWVAGVATVDSSYMASLSRTTAPSQDGPFEDFDIGLIVVDNDGDPLNPQGYSFVADPDMNAATSGTCGSNCDAKLLSNQRFRHGRVVMDNTYGAENDTLQMPTRTEYWNGLAWVTNTDDSCSVVTPALASQVDDLSLGYKFEPSLTTGQLIDRTGQTGSFSNGEFTLLWNAIITGSAADYRGQVTAPLIVPEWLQWYWNWENASSTTLYDPRASAYFGRYRGHDRIIYWREKR</sequence>
<evidence type="ECO:0000313" key="3">
    <source>
        <dbReference type="EMBL" id="MCL1046369.1"/>
    </source>
</evidence>
<keyword evidence="4" id="KW-1185">Reference proteome</keyword>
<dbReference type="EMBL" id="JAKIKU010000007">
    <property type="protein sequence ID" value="MCL1046369.1"/>
    <property type="molecule type" value="Genomic_DNA"/>
</dbReference>
<gene>
    <name evidence="3" type="ORF">L2737_13715</name>
</gene>
<feature type="signal peptide" evidence="1">
    <location>
        <begin position="1"/>
        <end position="22"/>
    </location>
</feature>
<name>A0ABT0KRF2_9GAMM</name>
<feature type="chain" id="PRO_5046860422" evidence="1">
    <location>
        <begin position="23"/>
        <end position="1537"/>
    </location>
</feature>
<dbReference type="Proteomes" id="UP001202134">
    <property type="component" value="Unassembled WGS sequence"/>
</dbReference>
<dbReference type="SUPFAM" id="SSF49899">
    <property type="entry name" value="Concanavalin A-like lectins/glucanases"/>
    <property type="match status" value="1"/>
</dbReference>
<proteinExistence type="predicted"/>
<dbReference type="Pfam" id="PF20419">
    <property type="entry name" value="DUF6701"/>
    <property type="match status" value="1"/>
</dbReference>
<feature type="domain" description="DUF6701" evidence="2">
    <location>
        <begin position="937"/>
        <end position="1536"/>
    </location>
</feature>
<comment type="caution">
    <text evidence="3">The sequence shown here is derived from an EMBL/GenBank/DDBJ whole genome shotgun (WGS) entry which is preliminary data.</text>
</comment>
<keyword evidence="1" id="KW-0732">Signal</keyword>
<dbReference type="InterPro" id="IPR046524">
    <property type="entry name" value="DUF6701"/>
</dbReference>
<reference evidence="3 4" key="1">
    <citation type="submission" date="2022-01" db="EMBL/GenBank/DDBJ databases">
        <title>Whole genome-based taxonomy of the Shewanellaceae.</title>
        <authorList>
            <person name="Martin-Rodriguez A.J."/>
        </authorList>
    </citation>
    <scope>NUCLEOTIDE SEQUENCE [LARGE SCALE GENOMIC DNA]</scope>
    <source>
        <strain evidence="3 4">DSM 24955</strain>
    </source>
</reference>
<evidence type="ECO:0000313" key="4">
    <source>
        <dbReference type="Proteomes" id="UP001202134"/>
    </source>
</evidence>
<protein>
    <submittedName>
        <fullName evidence="3">MSHA biogenesis protein MshQ</fullName>
    </submittedName>
</protein>
<dbReference type="Gene3D" id="2.60.120.200">
    <property type="match status" value="1"/>
</dbReference>
<organism evidence="3 4">
    <name type="scientific">Shewanella electrodiphila</name>
    <dbReference type="NCBI Taxonomy" id="934143"/>
    <lineage>
        <taxon>Bacteria</taxon>
        <taxon>Pseudomonadati</taxon>
        <taxon>Pseudomonadota</taxon>
        <taxon>Gammaproteobacteria</taxon>
        <taxon>Alteromonadales</taxon>
        <taxon>Shewanellaceae</taxon>
        <taxon>Shewanella</taxon>
    </lineage>
</organism>